<dbReference type="Pfam" id="PF04940">
    <property type="entry name" value="BLUF"/>
    <property type="match status" value="1"/>
</dbReference>
<dbReference type="SMART" id="SM01034">
    <property type="entry name" value="BLUF"/>
    <property type="match status" value="1"/>
</dbReference>
<comment type="caution">
    <text evidence="2">The sequence shown here is derived from an EMBL/GenBank/DDBJ whole genome shotgun (WGS) entry which is preliminary data.</text>
</comment>
<feature type="domain" description="BLUF" evidence="1">
    <location>
        <begin position="3"/>
        <end position="93"/>
    </location>
</feature>
<dbReference type="SUPFAM" id="SSF54975">
    <property type="entry name" value="Acylphosphatase/BLUF domain-like"/>
    <property type="match status" value="1"/>
</dbReference>
<dbReference type="Proteomes" id="UP000640509">
    <property type="component" value="Unassembled WGS sequence"/>
</dbReference>
<evidence type="ECO:0000313" key="3">
    <source>
        <dbReference type="Proteomes" id="UP000640509"/>
    </source>
</evidence>
<dbReference type="Gene3D" id="3.30.70.100">
    <property type="match status" value="1"/>
</dbReference>
<name>A0ABQ1VND3_9RHOB</name>
<organism evidence="2 3">
    <name type="scientific">Paracoccus acridae</name>
    <dbReference type="NCBI Taxonomy" id="1795310"/>
    <lineage>
        <taxon>Bacteria</taxon>
        <taxon>Pseudomonadati</taxon>
        <taxon>Pseudomonadota</taxon>
        <taxon>Alphaproteobacteria</taxon>
        <taxon>Rhodobacterales</taxon>
        <taxon>Paracoccaceae</taxon>
        <taxon>Paracoccus</taxon>
    </lineage>
</organism>
<reference evidence="3" key="1">
    <citation type="journal article" date="2019" name="Int. J. Syst. Evol. Microbiol.">
        <title>The Global Catalogue of Microorganisms (GCM) 10K type strain sequencing project: providing services to taxonomists for standard genome sequencing and annotation.</title>
        <authorList>
            <consortium name="The Broad Institute Genomics Platform"/>
            <consortium name="The Broad Institute Genome Sequencing Center for Infectious Disease"/>
            <person name="Wu L."/>
            <person name="Ma J."/>
        </authorList>
    </citation>
    <scope>NUCLEOTIDE SEQUENCE [LARGE SCALE GENOMIC DNA]</scope>
    <source>
        <strain evidence="3">CGMCC 1.15419</strain>
    </source>
</reference>
<dbReference type="EMBL" id="BMIV01000019">
    <property type="protein sequence ID" value="GGF78356.1"/>
    <property type="molecule type" value="Genomic_DNA"/>
</dbReference>
<evidence type="ECO:0000259" key="1">
    <source>
        <dbReference type="PROSITE" id="PS50925"/>
    </source>
</evidence>
<dbReference type="InterPro" id="IPR036046">
    <property type="entry name" value="Acylphosphatase-like_dom_sf"/>
</dbReference>
<accession>A0ABQ1VND3</accession>
<dbReference type="PROSITE" id="PS50925">
    <property type="entry name" value="BLUF"/>
    <property type="match status" value="1"/>
</dbReference>
<gene>
    <name evidence="2" type="ORF">GCM10011402_33730</name>
</gene>
<protein>
    <recommendedName>
        <fullName evidence="1">BLUF domain-containing protein</fullName>
    </recommendedName>
</protein>
<dbReference type="RefSeq" id="WP_188716670.1">
    <property type="nucleotide sequence ID" value="NZ_BMIV01000019.1"/>
</dbReference>
<evidence type="ECO:0000313" key="2">
    <source>
        <dbReference type="EMBL" id="GGF78356.1"/>
    </source>
</evidence>
<sequence length="137" mass="15064">MQLTRLVYVSNHGGITENTLEHILAQSRHNNARDGLSGLLIVGEEDFLQWLEGGKTAVAQCFMRIMQDVRHRHIHVLLAGPIETRLCGQSSMQLAETSKLDGDLAARHDIAGAFDPDALSEETIEAMCRDVLSASQV</sequence>
<proteinExistence type="predicted"/>
<dbReference type="InterPro" id="IPR007024">
    <property type="entry name" value="BLUF_domain"/>
</dbReference>
<keyword evidence="3" id="KW-1185">Reference proteome</keyword>